<keyword evidence="3" id="KW-1185">Reference proteome</keyword>
<reference evidence="2 3" key="1">
    <citation type="journal article" date="2017" name="Gigascience">
        <title>Genome sequence of the small brown planthopper, Laodelphax striatellus.</title>
        <authorList>
            <person name="Zhu J."/>
            <person name="Jiang F."/>
            <person name="Wang X."/>
            <person name="Yang P."/>
            <person name="Bao Y."/>
            <person name="Zhao W."/>
            <person name="Wang W."/>
            <person name="Lu H."/>
            <person name="Wang Q."/>
            <person name="Cui N."/>
            <person name="Li J."/>
            <person name="Chen X."/>
            <person name="Luo L."/>
            <person name="Yu J."/>
            <person name="Kang L."/>
            <person name="Cui F."/>
        </authorList>
    </citation>
    <scope>NUCLEOTIDE SEQUENCE [LARGE SCALE GENOMIC DNA]</scope>
    <source>
        <strain evidence="2">Lst14</strain>
    </source>
</reference>
<dbReference type="STRING" id="195883.A0A482XQB1"/>
<dbReference type="InParanoid" id="A0A482XQB1"/>
<comment type="caution">
    <text evidence="2">The sequence shown here is derived from an EMBL/GenBank/DDBJ whole genome shotgun (WGS) entry which is preliminary data.</text>
</comment>
<name>A0A482XQB1_LAOST</name>
<gene>
    <name evidence="2" type="ORF">LSTR_LSTR005707</name>
</gene>
<protein>
    <submittedName>
        <fullName evidence="2">Uncharacterized protein</fullName>
    </submittedName>
</protein>
<sequence length="132" mass="13878">MPHHTGGSTQLQSGNAALSRYSTATDFLSGGGGGPRSLSDSSAAESPVGSEEVLQTNGGTGFHHHHVHHHHNSGTGYHSSHYPVLPASLLYSQLYSHSTGGSADLLANSRTDDVTSVTSAAQQRTQDVWRPY</sequence>
<evidence type="ECO:0000256" key="1">
    <source>
        <dbReference type="SAM" id="MobiDB-lite"/>
    </source>
</evidence>
<dbReference type="EMBL" id="QKKF02003429">
    <property type="protein sequence ID" value="RZF47690.1"/>
    <property type="molecule type" value="Genomic_DNA"/>
</dbReference>
<proteinExistence type="predicted"/>
<feature type="compositionally biased region" description="Basic residues" evidence="1">
    <location>
        <begin position="62"/>
        <end position="72"/>
    </location>
</feature>
<dbReference type="AlphaFoldDB" id="A0A482XQB1"/>
<accession>A0A482XQB1</accession>
<evidence type="ECO:0000313" key="3">
    <source>
        <dbReference type="Proteomes" id="UP000291343"/>
    </source>
</evidence>
<evidence type="ECO:0000313" key="2">
    <source>
        <dbReference type="EMBL" id="RZF47690.1"/>
    </source>
</evidence>
<dbReference type="Proteomes" id="UP000291343">
    <property type="component" value="Unassembled WGS sequence"/>
</dbReference>
<organism evidence="2 3">
    <name type="scientific">Laodelphax striatellus</name>
    <name type="common">Small brown planthopper</name>
    <name type="synonym">Delphax striatella</name>
    <dbReference type="NCBI Taxonomy" id="195883"/>
    <lineage>
        <taxon>Eukaryota</taxon>
        <taxon>Metazoa</taxon>
        <taxon>Ecdysozoa</taxon>
        <taxon>Arthropoda</taxon>
        <taxon>Hexapoda</taxon>
        <taxon>Insecta</taxon>
        <taxon>Pterygota</taxon>
        <taxon>Neoptera</taxon>
        <taxon>Paraneoptera</taxon>
        <taxon>Hemiptera</taxon>
        <taxon>Auchenorrhyncha</taxon>
        <taxon>Fulgoroidea</taxon>
        <taxon>Delphacidae</taxon>
        <taxon>Criomorphinae</taxon>
        <taxon>Laodelphax</taxon>
    </lineage>
</organism>
<feature type="region of interest" description="Disordered" evidence="1">
    <location>
        <begin position="22"/>
        <end position="79"/>
    </location>
</feature>